<keyword evidence="12" id="KW-1185">Reference proteome</keyword>
<dbReference type="Pfam" id="PF24061">
    <property type="entry name" value="LBD_receptor"/>
    <property type="match status" value="1"/>
</dbReference>
<evidence type="ECO:0000256" key="3">
    <source>
        <dbReference type="ARBA" id="ARBA00022692"/>
    </source>
</evidence>
<keyword evidence="7" id="KW-0325">Glycoprotein</keyword>
<feature type="domain" description="Putative ionotropic receptor ligand binding" evidence="10">
    <location>
        <begin position="86"/>
        <end position="190"/>
    </location>
</feature>
<feature type="signal peptide" evidence="9">
    <location>
        <begin position="1"/>
        <end position="17"/>
    </location>
</feature>
<dbReference type="SUPFAM" id="SSF53850">
    <property type="entry name" value="Periplasmic binding protein-like II"/>
    <property type="match status" value="1"/>
</dbReference>
<keyword evidence="9" id="KW-0732">Signal</keyword>
<evidence type="ECO:0000256" key="4">
    <source>
        <dbReference type="ARBA" id="ARBA00022989"/>
    </source>
</evidence>
<dbReference type="AlphaFoldDB" id="A0A9N9WX34"/>
<dbReference type="PANTHER" id="PTHR42643:SF30">
    <property type="entry name" value="IONOTROPIC RECEPTOR 40A-RELATED"/>
    <property type="match status" value="1"/>
</dbReference>
<dbReference type="EMBL" id="OU896707">
    <property type="protein sequence ID" value="CAG9812701.1"/>
    <property type="molecule type" value="Genomic_DNA"/>
</dbReference>
<evidence type="ECO:0000313" key="12">
    <source>
        <dbReference type="Proteomes" id="UP001153737"/>
    </source>
</evidence>
<dbReference type="OrthoDB" id="6506757at2759"/>
<dbReference type="Gene3D" id="1.10.287.70">
    <property type="match status" value="1"/>
</dbReference>
<dbReference type="InterPro" id="IPR052192">
    <property type="entry name" value="Insect_Ionotropic_Sensory_Rcpt"/>
</dbReference>
<accession>A0A9N9WX34</accession>
<feature type="transmembrane region" description="Helical" evidence="8">
    <location>
        <begin position="342"/>
        <end position="364"/>
    </location>
</feature>
<feature type="transmembrane region" description="Helical" evidence="8">
    <location>
        <begin position="404"/>
        <end position="422"/>
    </location>
</feature>
<dbReference type="Gene3D" id="3.40.190.10">
    <property type="entry name" value="Periplasmic binding protein-like II"/>
    <property type="match status" value="1"/>
</dbReference>
<reference evidence="11" key="2">
    <citation type="submission" date="2022-10" db="EMBL/GenBank/DDBJ databases">
        <authorList>
            <consortium name="ENA_rothamsted_submissions"/>
            <consortium name="culmorum"/>
            <person name="King R."/>
        </authorList>
    </citation>
    <scope>NUCLEOTIDE SEQUENCE</scope>
</reference>
<name>A0A9N9WX34_PHACE</name>
<evidence type="ECO:0000256" key="2">
    <source>
        <dbReference type="ARBA" id="ARBA00022475"/>
    </source>
</evidence>
<evidence type="ECO:0000256" key="5">
    <source>
        <dbReference type="ARBA" id="ARBA00023136"/>
    </source>
</evidence>
<proteinExistence type="predicted"/>
<reference evidence="11" key="1">
    <citation type="submission" date="2022-01" db="EMBL/GenBank/DDBJ databases">
        <authorList>
            <person name="King R."/>
        </authorList>
    </citation>
    <scope>NUCLEOTIDE SEQUENCE</scope>
</reference>
<dbReference type="InterPro" id="IPR056198">
    <property type="entry name" value="LBD_receptor"/>
</dbReference>
<evidence type="ECO:0000256" key="7">
    <source>
        <dbReference type="ARBA" id="ARBA00023180"/>
    </source>
</evidence>
<dbReference type="PANTHER" id="PTHR42643">
    <property type="entry name" value="IONOTROPIC RECEPTOR 20A-RELATED"/>
    <property type="match status" value="1"/>
</dbReference>
<keyword evidence="3 8" id="KW-0812">Transmembrane</keyword>
<feature type="chain" id="PRO_5040145338" description="Putative ionotropic receptor ligand binding domain-containing protein" evidence="9">
    <location>
        <begin position="18"/>
        <end position="628"/>
    </location>
</feature>
<evidence type="ECO:0000256" key="9">
    <source>
        <dbReference type="SAM" id="SignalP"/>
    </source>
</evidence>
<dbReference type="Proteomes" id="UP001153737">
    <property type="component" value="Chromosome 1"/>
</dbReference>
<keyword evidence="5 8" id="KW-0472">Membrane</keyword>
<organism evidence="11 12">
    <name type="scientific">Phaedon cochleariae</name>
    <name type="common">Mustard beetle</name>
    <dbReference type="NCBI Taxonomy" id="80249"/>
    <lineage>
        <taxon>Eukaryota</taxon>
        <taxon>Metazoa</taxon>
        <taxon>Ecdysozoa</taxon>
        <taxon>Arthropoda</taxon>
        <taxon>Hexapoda</taxon>
        <taxon>Insecta</taxon>
        <taxon>Pterygota</taxon>
        <taxon>Neoptera</taxon>
        <taxon>Endopterygota</taxon>
        <taxon>Coleoptera</taxon>
        <taxon>Polyphaga</taxon>
        <taxon>Cucujiformia</taxon>
        <taxon>Chrysomeloidea</taxon>
        <taxon>Chrysomelidae</taxon>
        <taxon>Chrysomelinae</taxon>
        <taxon>Chrysomelini</taxon>
        <taxon>Phaedon</taxon>
    </lineage>
</organism>
<evidence type="ECO:0000256" key="6">
    <source>
        <dbReference type="ARBA" id="ARBA00023170"/>
    </source>
</evidence>
<comment type="subcellular location">
    <subcellularLocation>
        <location evidence="1">Cell membrane</location>
        <topology evidence="1">Multi-pass membrane protein</topology>
    </subcellularLocation>
</comment>
<evidence type="ECO:0000256" key="8">
    <source>
        <dbReference type="SAM" id="Phobius"/>
    </source>
</evidence>
<dbReference type="GO" id="GO:0005886">
    <property type="term" value="C:plasma membrane"/>
    <property type="evidence" value="ECO:0007669"/>
    <property type="project" value="UniProtKB-SubCell"/>
</dbReference>
<feature type="transmembrane region" description="Helical" evidence="8">
    <location>
        <begin position="590"/>
        <end position="611"/>
    </location>
</feature>
<sequence>MLIYITFALQFFVMCDTKLEPLPRNQINIRRSLSQCIATTSKRYFDEEFEIITISLPLMETNISSPISLDQLTLPELSNLDKATMMIIRLTSLNKTWGKIKTIIMQFWNKKEMLEHLTKLKENNLLNSYGKYLLVSTVAFSKPFHLAKMVSKYMWTENVINFVVMIPNPTNTTQFIVYTWNPYNNNCGNKFSENTHSIDYCFFGTTRSGADWFGDKIPRKLSNCSVNATYLNFPPYVVAGKNKLSGIEINILELIGDQLNVALSIYEAMGMYKQNVSERHNVGSALEILKRNNADLLFGGIPKVSKISQLLLTSRSYMQDTFIWCVPDELLRNNLKNFISSIISFEVIGLTLLLHFITSFLIWYSSNKTDREIASYKNFLEVYVNVYGVIAGSSVPKQPQTIKVRYFLAIFLLFSFFMNSFYNSILTTNIARPQNKRKYTNMKDIYDNNLDTYFIPEQKMFFNADIYAVPLSEIMRKWRDCIDVNLCLKHVCVDMDSSICLSSLYKNFILGNHTLESIYCLKEDGISYPVTMVVKDGFPFYHRFDEILNKLITSGFIAKWEADFIDDLNIPQHQKTAKINLTHLLPAFEIHFIVLTAAFVVFILEIIWYNLVNKCGWIEKRISNLMDI</sequence>
<evidence type="ECO:0000313" key="11">
    <source>
        <dbReference type="EMBL" id="CAG9812701.1"/>
    </source>
</evidence>
<keyword evidence="2" id="KW-1003">Cell membrane</keyword>
<evidence type="ECO:0000259" key="10">
    <source>
        <dbReference type="Pfam" id="PF24061"/>
    </source>
</evidence>
<keyword evidence="4 8" id="KW-1133">Transmembrane helix</keyword>
<keyword evidence="6" id="KW-0675">Receptor</keyword>
<evidence type="ECO:0000256" key="1">
    <source>
        <dbReference type="ARBA" id="ARBA00004651"/>
    </source>
</evidence>
<gene>
    <name evidence="11" type="ORF">PHAECO_LOCUS878</name>
</gene>
<protein>
    <recommendedName>
        <fullName evidence="10">Putative ionotropic receptor ligand binding domain-containing protein</fullName>
    </recommendedName>
</protein>